<dbReference type="EMBL" id="JANPWB010000003">
    <property type="protein sequence ID" value="KAJ1197245.1"/>
    <property type="molecule type" value="Genomic_DNA"/>
</dbReference>
<reference evidence="2" key="1">
    <citation type="journal article" date="2022" name="bioRxiv">
        <title>Sequencing and chromosome-scale assembly of the giantPleurodeles waltlgenome.</title>
        <authorList>
            <person name="Brown T."/>
            <person name="Elewa A."/>
            <person name="Iarovenko S."/>
            <person name="Subramanian E."/>
            <person name="Araus A.J."/>
            <person name="Petzold A."/>
            <person name="Susuki M."/>
            <person name="Suzuki K.-i.T."/>
            <person name="Hayashi T."/>
            <person name="Toyoda A."/>
            <person name="Oliveira C."/>
            <person name="Osipova E."/>
            <person name="Leigh N.D."/>
            <person name="Simon A."/>
            <person name="Yun M.H."/>
        </authorList>
    </citation>
    <scope>NUCLEOTIDE SEQUENCE</scope>
    <source>
        <strain evidence="2">20211129_DDA</strain>
        <tissue evidence="2">Liver</tissue>
    </source>
</reference>
<sequence>MQSPRADRPDPRAGHREKEKLQVSPGKPRQAKVRGRGPDRPPIRPRQGKSTALIPVLGSDTSHLLL</sequence>
<feature type="compositionally biased region" description="Basic and acidic residues" evidence="1">
    <location>
        <begin position="1"/>
        <end position="21"/>
    </location>
</feature>
<gene>
    <name evidence="2" type="ORF">NDU88_001107</name>
</gene>
<evidence type="ECO:0000313" key="2">
    <source>
        <dbReference type="EMBL" id="KAJ1197245.1"/>
    </source>
</evidence>
<accession>A0AAV7V961</accession>
<proteinExistence type="predicted"/>
<protein>
    <submittedName>
        <fullName evidence="2">Uncharacterized protein</fullName>
    </submittedName>
</protein>
<name>A0AAV7V961_PLEWA</name>
<dbReference type="Proteomes" id="UP001066276">
    <property type="component" value="Chromosome 2_1"/>
</dbReference>
<evidence type="ECO:0000256" key="1">
    <source>
        <dbReference type="SAM" id="MobiDB-lite"/>
    </source>
</evidence>
<comment type="caution">
    <text evidence="2">The sequence shown here is derived from an EMBL/GenBank/DDBJ whole genome shotgun (WGS) entry which is preliminary data.</text>
</comment>
<dbReference type="AlphaFoldDB" id="A0AAV7V961"/>
<evidence type="ECO:0000313" key="3">
    <source>
        <dbReference type="Proteomes" id="UP001066276"/>
    </source>
</evidence>
<keyword evidence="3" id="KW-1185">Reference proteome</keyword>
<organism evidence="2 3">
    <name type="scientific">Pleurodeles waltl</name>
    <name type="common">Iberian ribbed newt</name>
    <dbReference type="NCBI Taxonomy" id="8319"/>
    <lineage>
        <taxon>Eukaryota</taxon>
        <taxon>Metazoa</taxon>
        <taxon>Chordata</taxon>
        <taxon>Craniata</taxon>
        <taxon>Vertebrata</taxon>
        <taxon>Euteleostomi</taxon>
        <taxon>Amphibia</taxon>
        <taxon>Batrachia</taxon>
        <taxon>Caudata</taxon>
        <taxon>Salamandroidea</taxon>
        <taxon>Salamandridae</taxon>
        <taxon>Pleurodelinae</taxon>
        <taxon>Pleurodeles</taxon>
    </lineage>
</organism>
<feature type="region of interest" description="Disordered" evidence="1">
    <location>
        <begin position="1"/>
        <end position="66"/>
    </location>
</feature>